<evidence type="ECO:0000256" key="3">
    <source>
        <dbReference type="ARBA" id="ARBA00022553"/>
    </source>
</evidence>
<sequence length="367" mass="39476">MGSLFSVDTEAKRRTEVVLACSSGALGVGYVLYRAWDGYETNIALDIMVQLFAALISYWRSRFPAVIAIALIGLSFLSPVVAAVTALHAVGRFVANRWASAALVTVATIAVVPIWWNLFDRSTVLLLAQLLVAVLVPWLVGRTRRSQLEVERAAAQARVAAAEESAREVERARLVREMHDVVAHRLTLLVMGTQVLRTQTSDTELLTGLEDLSAQGRQTLDEMREVLQLTGRQEPADEFSLSTIESLAADARAVGQPVQVSIDVANYPAGFDIAERTAVRLIREALTNAVRHAPGATTTVTVHGDQTALTVTVSNRPAARPLSALTTGGQGLRGMRERVDLLGGTFVAETTSDGGFTVHAELPGRAS</sequence>
<keyword evidence="14" id="KW-1185">Reference proteome</keyword>
<keyword evidence="7" id="KW-0067">ATP-binding</keyword>
<dbReference type="InterPro" id="IPR011712">
    <property type="entry name" value="Sig_transdc_His_kin_sub3_dim/P"/>
</dbReference>
<feature type="domain" description="Histidine kinase/HSP90-like ATPase" evidence="11">
    <location>
        <begin position="276"/>
        <end position="363"/>
    </location>
</feature>
<feature type="domain" description="Signal transduction histidine kinase subgroup 3 dimerisation and phosphoacceptor" evidence="12">
    <location>
        <begin position="170"/>
        <end position="228"/>
    </location>
</feature>
<keyword evidence="8" id="KW-0902">Two-component regulatory system</keyword>
<dbReference type="Proteomes" id="UP000503441">
    <property type="component" value="Chromosome"/>
</dbReference>
<dbReference type="InterPro" id="IPR003594">
    <property type="entry name" value="HATPase_dom"/>
</dbReference>
<keyword evidence="10" id="KW-1133">Transmembrane helix</keyword>
<proteinExistence type="predicted"/>
<keyword evidence="3" id="KW-0597">Phosphoprotein</keyword>
<keyword evidence="10" id="KW-0472">Membrane</keyword>
<evidence type="ECO:0000256" key="10">
    <source>
        <dbReference type="SAM" id="Phobius"/>
    </source>
</evidence>
<feature type="transmembrane region" description="Helical" evidence="10">
    <location>
        <begin position="122"/>
        <end position="140"/>
    </location>
</feature>
<evidence type="ECO:0000259" key="12">
    <source>
        <dbReference type="Pfam" id="PF07730"/>
    </source>
</evidence>
<dbReference type="InterPro" id="IPR050482">
    <property type="entry name" value="Sensor_HK_TwoCompSys"/>
</dbReference>
<dbReference type="InterPro" id="IPR036890">
    <property type="entry name" value="HATPase_C_sf"/>
</dbReference>
<dbReference type="EMBL" id="CP049933">
    <property type="protein sequence ID" value="QIM18088.1"/>
    <property type="molecule type" value="Genomic_DNA"/>
</dbReference>
<evidence type="ECO:0000259" key="11">
    <source>
        <dbReference type="Pfam" id="PF02518"/>
    </source>
</evidence>
<dbReference type="EC" id="2.7.13.3" evidence="2"/>
<keyword evidence="10" id="KW-0812">Transmembrane</keyword>
<evidence type="ECO:0000256" key="9">
    <source>
        <dbReference type="SAM" id="Coils"/>
    </source>
</evidence>
<evidence type="ECO:0000256" key="4">
    <source>
        <dbReference type="ARBA" id="ARBA00022679"/>
    </source>
</evidence>
<feature type="transmembrane region" description="Helical" evidence="10">
    <location>
        <begin position="43"/>
        <end position="59"/>
    </location>
</feature>
<name>A0ABX6JUW5_9MICO</name>
<dbReference type="Gene3D" id="1.20.5.1930">
    <property type="match status" value="1"/>
</dbReference>
<feature type="coiled-coil region" evidence="9">
    <location>
        <begin position="145"/>
        <end position="172"/>
    </location>
</feature>
<gene>
    <name evidence="13" type="ORF">G7066_04415</name>
</gene>
<evidence type="ECO:0000313" key="13">
    <source>
        <dbReference type="EMBL" id="QIM18088.1"/>
    </source>
</evidence>
<protein>
    <recommendedName>
        <fullName evidence="2">histidine kinase</fullName>
        <ecNumber evidence="2">2.7.13.3</ecNumber>
    </recommendedName>
</protein>
<evidence type="ECO:0000256" key="5">
    <source>
        <dbReference type="ARBA" id="ARBA00022741"/>
    </source>
</evidence>
<evidence type="ECO:0000256" key="7">
    <source>
        <dbReference type="ARBA" id="ARBA00022840"/>
    </source>
</evidence>
<dbReference type="Pfam" id="PF02518">
    <property type="entry name" value="HATPase_c"/>
    <property type="match status" value="1"/>
</dbReference>
<feature type="transmembrane region" description="Helical" evidence="10">
    <location>
        <begin position="65"/>
        <end position="86"/>
    </location>
</feature>
<organism evidence="13 14">
    <name type="scientific">Leucobacter coleopterorum</name>
    <dbReference type="NCBI Taxonomy" id="2714933"/>
    <lineage>
        <taxon>Bacteria</taxon>
        <taxon>Bacillati</taxon>
        <taxon>Actinomycetota</taxon>
        <taxon>Actinomycetes</taxon>
        <taxon>Micrococcales</taxon>
        <taxon>Microbacteriaceae</taxon>
        <taxon>Leucobacter</taxon>
    </lineage>
</organism>
<keyword evidence="5" id="KW-0547">Nucleotide-binding</keyword>
<dbReference type="Gene3D" id="3.30.565.10">
    <property type="entry name" value="Histidine kinase-like ATPase, C-terminal domain"/>
    <property type="match status" value="1"/>
</dbReference>
<evidence type="ECO:0000256" key="8">
    <source>
        <dbReference type="ARBA" id="ARBA00023012"/>
    </source>
</evidence>
<comment type="catalytic activity">
    <reaction evidence="1">
        <text>ATP + protein L-histidine = ADP + protein N-phospho-L-histidine.</text>
        <dbReference type="EC" id="2.7.13.3"/>
    </reaction>
</comment>
<dbReference type="SUPFAM" id="SSF55874">
    <property type="entry name" value="ATPase domain of HSP90 chaperone/DNA topoisomerase II/histidine kinase"/>
    <property type="match status" value="1"/>
</dbReference>
<dbReference type="PANTHER" id="PTHR24421:SF10">
    <property type="entry name" value="NITRATE_NITRITE SENSOR PROTEIN NARQ"/>
    <property type="match status" value="1"/>
</dbReference>
<feature type="transmembrane region" description="Helical" evidence="10">
    <location>
        <begin position="17"/>
        <end position="36"/>
    </location>
</feature>
<dbReference type="PANTHER" id="PTHR24421">
    <property type="entry name" value="NITRATE/NITRITE SENSOR PROTEIN NARX-RELATED"/>
    <property type="match status" value="1"/>
</dbReference>
<dbReference type="Pfam" id="PF07730">
    <property type="entry name" value="HisKA_3"/>
    <property type="match status" value="1"/>
</dbReference>
<keyword evidence="6" id="KW-0418">Kinase</keyword>
<evidence type="ECO:0000256" key="2">
    <source>
        <dbReference type="ARBA" id="ARBA00012438"/>
    </source>
</evidence>
<evidence type="ECO:0000256" key="1">
    <source>
        <dbReference type="ARBA" id="ARBA00000085"/>
    </source>
</evidence>
<evidence type="ECO:0000313" key="14">
    <source>
        <dbReference type="Proteomes" id="UP000503441"/>
    </source>
</evidence>
<keyword evidence="9" id="KW-0175">Coiled coil</keyword>
<feature type="transmembrane region" description="Helical" evidence="10">
    <location>
        <begin position="98"/>
        <end position="116"/>
    </location>
</feature>
<evidence type="ECO:0000256" key="6">
    <source>
        <dbReference type="ARBA" id="ARBA00022777"/>
    </source>
</evidence>
<keyword evidence="4" id="KW-0808">Transferase</keyword>
<dbReference type="RefSeq" id="WP_166329365.1">
    <property type="nucleotide sequence ID" value="NZ_CP049933.1"/>
</dbReference>
<accession>A0ABX6JUW5</accession>
<dbReference type="CDD" id="cd16917">
    <property type="entry name" value="HATPase_UhpB-NarQ-NarX-like"/>
    <property type="match status" value="1"/>
</dbReference>
<reference evidence="13 14" key="1">
    <citation type="submission" date="2020-03" db="EMBL/GenBank/DDBJ databases">
        <title>Leucobacter sp. nov., isolated from beetles.</title>
        <authorList>
            <person name="Hyun D.-W."/>
            <person name="Bae J.-W."/>
        </authorList>
    </citation>
    <scope>NUCLEOTIDE SEQUENCE [LARGE SCALE GENOMIC DNA]</scope>
    <source>
        <strain evidence="13 14">HDW9A</strain>
    </source>
</reference>